<evidence type="ECO:0000313" key="3">
    <source>
        <dbReference type="EMBL" id="GAG59261.1"/>
    </source>
</evidence>
<comment type="caution">
    <text evidence="3">The sequence shown here is derived from an EMBL/GenBank/DDBJ whole genome shotgun (WGS) entry which is preliminary data.</text>
</comment>
<dbReference type="AlphaFoldDB" id="X1AGT0"/>
<dbReference type="GO" id="GO:0004123">
    <property type="term" value="F:cystathionine gamma-lyase activity"/>
    <property type="evidence" value="ECO:0007669"/>
    <property type="project" value="TreeGrafter"/>
</dbReference>
<proteinExistence type="predicted"/>
<dbReference type="GO" id="GO:0030170">
    <property type="term" value="F:pyridoxal phosphate binding"/>
    <property type="evidence" value="ECO:0007669"/>
    <property type="project" value="InterPro"/>
</dbReference>
<dbReference type="Gene3D" id="3.90.1150.10">
    <property type="entry name" value="Aspartate Aminotransferase, domain 1"/>
    <property type="match status" value="1"/>
</dbReference>
<dbReference type="PANTHER" id="PTHR11808">
    <property type="entry name" value="TRANS-SULFURATION ENZYME FAMILY MEMBER"/>
    <property type="match status" value="1"/>
</dbReference>
<evidence type="ECO:0000256" key="1">
    <source>
        <dbReference type="ARBA" id="ARBA00001933"/>
    </source>
</evidence>
<sequence>MGGVESLIEVPAVMTHASVAGSPLAVDPGLVRLSVGLEHIEDLWEDLERALGAAN</sequence>
<keyword evidence="2" id="KW-0663">Pyridoxal phosphate</keyword>
<dbReference type="GO" id="GO:0019346">
    <property type="term" value="P:transsulfuration"/>
    <property type="evidence" value="ECO:0007669"/>
    <property type="project" value="InterPro"/>
</dbReference>
<dbReference type="InterPro" id="IPR015422">
    <property type="entry name" value="PyrdxlP-dep_Trfase_small"/>
</dbReference>
<comment type="cofactor">
    <cofactor evidence="1">
        <name>pyridoxal 5'-phosphate</name>
        <dbReference type="ChEBI" id="CHEBI:597326"/>
    </cofactor>
</comment>
<name>X1AGT0_9ZZZZ</name>
<gene>
    <name evidence="3" type="ORF">S01H4_19828</name>
</gene>
<accession>X1AGT0</accession>
<dbReference type="SUPFAM" id="SSF53383">
    <property type="entry name" value="PLP-dependent transferases"/>
    <property type="match status" value="1"/>
</dbReference>
<dbReference type="InterPro" id="IPR000277">
    <property type="entry name" value="Cys/Met-Metab_PyrdxlP-dep_enz"/>
</dbReference>
<evidence type="ECO:0000256" key="2">
    <source>
        <dbReference type="ARBA" id="ARBA00022898"/>
    </source>
</evidence>
<dbReference type="PANTHER" id="PTHR11808:SF15">
    <property type="entry name" value="CYSTATHIONINE GAMMA-LYASE"/>
    <property type="match status" value="1"/>
</dbReference>
<evidence type="ECO:0008006" key="4">
    <source>
        <dbReference type="Google" id="ProtNLM"/>
    </source>
</evidence>
<dbReference type="EMBL" id="BART01008870">
    <property type="protein sequence ID" value="GAG59261.1"/>
    <property type="molecule type" value="Genomic_DNA"/>
</dbReference>
<dbReference type="GO" id="GO:0005737">
    <property type="term" value="C:cytoplasm"/>
    <property type="evidence" value="ECO:0007669"/>
    <property type="project" value="TreeGrafter"/>
</dbReference>
<reference evidence="3" key="1">
    <citation type="journal article" date="2014" name="Front. Microbiol.">
        <title>High frequency of phylogenetically diverse reductive dehalogenase-homologous genes in deep subseafloor sedimentary metagenomes.</title>
        <authorList>
            <person name="Kawai M."/>
            <person name="Futagami T."/>
            <person name="Toyoda A."/>
            <person name="Takaki Y."/>
            <person name="Nishi S."/>
            <person name="Hori S."/>
            <person name="Arai W."/>
            <person name="Tsubouchi T."/>
            <person name="Morono Y."/>
            <person name="Uchiyama I."/>
            <person name="Ito T."/>
            <person name="Fujiyama A."/>
            <person name="Inagaki F."/>
            <person name="Takami H."/>
        </authorList>
    </citation>
    <scope>NUCLEOTIDE SEQUENCE</scope>
    <source>
        <strain evidence="3">Expedition CK06-06</strain>
    </source>
</reference>
<dbReference type="GO" id="GO:0019343">
    <property type="term" value="P:cysteine biosynthetic process via cystathionine"/>
    <property type="evidence" value="ECO:0007669"/>
    <property type="project" value="TreeGrafter"/>
</dbReference>
<organism evidence="3">
    <name type="scientific">marine sediment metagenome</name>
    <dbReference type="NCBI Taxonomy" id="412755"/>
    <lineage>
        <taxon>unclassified sequences</taxon>
        <taxon>metagenomes</taxon>
        <taxon>ecological metagenomes</taxon>
    </lineage>
</organism>
<dbReference type="Pfam" id="PF01053">
    <property type="entry name" value="Cys_Met_Meta_PP"/>
    <property type="match status" value="1"/>
</dbReference>
<protein>
    <recommendedName>
        <fullName evidence="4">Cystathionine gamma-synthase</fullName>
    </recommendedName>
</protein>
<dbReference type="InterPro" id="IPR015424">
    <property type="entry name" value="PyrdxlP-dep_Trfase"/>
</dbReference>